<dbReference type="PANTHER" id="PTHR43415:SF3">
    <property type="entry name" value="GNAT-FAMILY ACETYLTRANSFERASE"/>
    <property type="match status" value="1"/>
</dbReference>
<accession>A0A1Q6FD27</accession>
<dbReference type="CDD" id="cd04301">
    <property type="entry name" value="NAT_SF"/>
    <property type="match status" value="1"/>
</dbReference>
<dbReference type="SUPFAM" id="SSF55729">
    <property type="entry name" value="Acyl-CoA N-acyltransferases (Nat)"/>
    <property type="match status" value="1"/>
</dbReference>
<protein>
    <submittedName>
        <fullName evidence="2">GNAT family N-acetyltransferase</fullName>
    </submittedName>
</protein>
<feature type="domain" description="N-acetyltransferase" evidence="1">
    <location>
        <begin position="8"/>
        <end position="172"/>
    </location>
</feature>
<dbReference type="PROSITE" id="PS51186">
    <property type="entry name" value="GNAT"/>
    <property type="match status" value="1"/>
</dbReference>
<evidence type="ECO:0000313" key="2">
    <source>
        <dbReference type="EMBL" id="OKY96766.1"/>
    </source>
</evidence>
<sequence length="172" mass="19669">MMLRGHICSLRAVEPQDLEVLCRWENDPSLWTVSGTIEPFSHYSIEQFIQEQQAGIYRCGQLRLMIDDTAGETIGAIDLFDFEPQHERAGVGILVYDPAQRGKGYGAEALALLEEYARTVLRLRQLWCNVLADNVPSLTLFERAGFRRVGVKKEWIRTPEGYKDEVLLQKLL</sequence>
<keyword evidence="2" id="KW-0808">Transferase</keyword>
<comment type="caution">
    <text evidence="2">The sequence shown here is derived from an EMBL/GenBank/DDBJ whole genome shotgun (WGS) entry which is preliminary data.</text>
</comment>
<dbReference type="InterPro" id="IPR016181">
    <property type="entry name" value="Acyl_CoA_acyltransferase"/>
</dbReference>
<dbReference type="RefSeq" id="WP_278338977.1">
    <property type="nucleotide sequence ID" value="NZ_MNQH01000001.1"/>
</dbReference>
<dbReference type="InterPro" id="IPR000182">
    <property type="entry name" value="GNAT_dom"/>
</dbReference>
<dbReference type="AlphaFoldDB" id="A0A1Q6FD27"/>
<dbReference type="Gene3D" id="3.40.630.30">
    <property type="match status" value="1"/>
</dbReference>
<organism evidence="2 3">
    <name type="scientific">Alistipes putredinis</name>
    <dbReference type="NCBI Taxonomy" id="28117"/>
    <lineage>
        <taxon>Bacteria</taxon>
        <taxon>Pseudomonadati</taxon>
        <taxon>Bacteroidota</taxon>
        <taxon>Bacteroidia</taxon>
        <taxon>Bacteroidales</taxon>
        <taxon>Rikenellaceae</taxon>
        <taxon>Alistipes</taxon>
    </lineage>
</organism>
<evidence type="ECO:0000313" key="3">
    <source>
        <dbReference type="Proteomes" id="UP000187417"/>
    </source>
</evidence>
<reference evidence="2 3" key="1">
    <citation type="journal article" date="2016" name="Nat. Biotechnol.">
        <title>Measurement of bacterial replication rates in microbial communities.</title>
        <authorList>
            <person name="Brown C.T."/>
            <person name="Olm M.R."/>
            <person name="Thomas B.C."/>
            <person name="Banfield J.F."/>
        </authorList>
    </citation>
    <scope>NUCLEOTIDE SEQUENCE [LARGE SCALE GENOMIC DNA]</scope>
    <source>
        <strain evidence="2">CAG:67_53_122</strain>
    </source>
</reference>
<dbReference type="STRING" id="28117.BHV66_01510"/>
<gene>
    <name evidence="2" type="ORF">BHV66_01510</name>
</gene>
<dbReference type="PANTHER" id="PTHR43415">
    <property type="entry name" value="SPERMIDINE N(1)-ACETYLTRANSFERASE"/>
    <property type="match status" value="1"/>
</dbReference>
<name>A0A1Q6FD27_9BACT</name>
<dbReference type="Proteomes" id="UP000187417">
    <property type="component" value="Unassembled WGS sequence"/>
</dbReference>
<dbReference type="GO" id="GO:0016747">
    <property type="term" value="F:acyltransferase activity, transferring groups other than amino-acyl groups"/>
    <property type="evidence" value="ECO:0007669"/>
    <property type="project" value="InterPro"/>
</dbReference>
<evidence type="ECO:0000259" key="1">
    <source>
        <dbReference type="PROSITE" id="PS51186"/>
    </source>
</evidence>
<dbReference type="Pfam" id="PF13302">
    <property type="entry name" value="Acetyltransf_3"/>
    <property type="match status" value="1"/>
</dbReference>
<dbReference type="EMBL" id="MNQH01000001">
    <property type="protein sequence ID" value="OKY96766.1"/>
    <property type="molecule type" value="Genomic_DNA"/>
</dbReference>
<proteinExistence type="predicted"/>